<sequence length="345" mass="37911">MASTLLKINLLQTIHTSDHSFQLQLTRTPFLSLQFPTQNHHLPHAHLSFFPSRTPLHRTKPLSLSIQSSLSSPTTPPTTKDEAILQARTCLSAALEKPLNNTFLAVKVLKKLSQPRFQVEIPVIDDSPYSLSKLALQVFGEIPIRRKGPPVKILIIWPNPTLTEAAIKAFKSSSSEFVKHLDVSSFASNGDTRVLNSAEVAVFFAPEASQLAVMKRVTDSLYPKPVVIFNPGWGFEEESSFGGLSGFVGSFKVVYSFVGLGVTGVLSNRKGVVFKCDKDGVSSGEKWFIFVEEEGGEMKAVSKFKARPSIGEVENVLYNVMAINSPITKSVKFFKDLVSNVTGKK</sequence>
<keyword evidence="3" id="KW-1185">Reference proteome</keyword>
<gene>
    <name evidence="2" type="ORF">RHGRI_018533</name>
</gene>
<dbReference type="Pfam" id="PF09353">
    <property type="entry name" value="DUF1995"/>
    <property type="match status" value="1"/>
</dbReference>
<dbReference type="InterPro" id="IPR018962">
    <property type="entry name" value="DUF1995"/>
</dbReference>
<comment type="caution">
    <text evidence="2">The sequence shown here is derived from an EMBL/GenBank/DDBJ whole genome shotgun (WGS) entry which is preliminary data.</text>
</comment>
<evidence type="ECO:0000259" key="1">
    <source>
        <dbReference type="Pfam" id="PF09353"/>
    </source>
</evidence>
<evidence type="ECO:0000313" key="2">
    <source>
        <dbReference type="EMBL" id="KAG5546381.1"/>
    </source>
</evidence>
<organism evidence="2 3">
    <name type="scientific">Rhododendron griersonianum</name>
    <dbReference type="NCBI Taxonomy" id="479676"/>
    <lineage>
        <taxon>Eukaryota</taxon>
        <taxon>Viridiplantae</taxon>
        <taxon>Streptophyta</taxon>
        <taxon>Embryophyta</taxon>
        <taxon>Tracheophyta</taxon>
        <taxon>Spermatophyta</taxon>
        <taxon>Magnoliopsida</taxon>
        <taxon>eudicotyledons</taxon>
        <taxon>Gunneridae</taxon>
        <taxon>Pentapetalae</taxon>
        <taxon>asterids</taxon>
        <taxon>Ericales</taxon>
        <taxon>Ericaceae</taxon>
        <taxon>Ericoideae</taxon>
        <taxon>Rhodoreae</taxon>
        <taxon>Rhododendron</taxon>
    </lineage>
</organism>
<reference evidence="2 3" key="1">
    <citation type="submission" date="2020-08" db="EMBL/GenBank/DDBJ databases">
        <title>Plant Genome Project.</title>
        <authorList>
            <person name="Zhang R.-G."/>
        </authorList>
    </citation>
    <scope>NUCLEOTIDE SEQUENCE [LARGE SCALE GENOMIC DNA]</scope>
    <source>
        <strain evidence="2">WSP0</strain>
        <tissue evidence="2">Leaf</tissue>
    </source>
</reference>
<dbReference type="EMBL" id="JACTNZ010000006">
    <property type="protein sequence ID" value="KAG5546381.1"/>
    <property type="molecule type" value="Genomic_DNA"/>
</dbReference>
<dbReference type="Proteomes" id="UP000823749">
    <property type="component" value="Chromosome 6"/>
</dbReference>
<feature type="domain" description="DUF1995" evidence="1">
    <location>
        <begin position="77"/>
        <end position="315"/>
    </location>
</feature>
<dbReference type="PANTHER" id="PTHR36365">
    <property type="entry name" value="OS05G0500400 PROTEIN"/>
    <property type="match status" value="1"/>
</dbReference>
<evidence type="ECO:0000313" key="3">
    <source>
        <dbReference type="Proteomes" id="UP000823749"/>
    </source>
</evidence>
<dbReference type="PANTHER" id="PTHR36365:SF1">
    <property type="entry name" value="OS05G0500400 PROTEIN"/>
    <property type="match status" value="1"/>
</dbReference>
<dbReference type="GO" id="GO:0009507">
    <property type="term" value="C:chloroplast"/>
    <property type="evidence" value="ECO:0007669"/>
    <property type="project" value="TreeGrafter"/>
</dbReference>
<proteinExistence type="predicted"/>
<dbReference type="AlphaFoldDB" id="A0AAV6K1R4"/>
<protein>
    <recommendedName>
        <fullName evidence="1">DUF1995 domain-containing protein</fullName>
    </recommendedName>
</protein>
<name>A0AAV6K1R4_9ERIC</name>
<accession>A0AAV6K1R4</accession>